<dbReference type="PROSITE" id="PS00101">
    <property type="entry name" value="HEXAPEP_TRANSFERASES"/>
    <property type="match status" value="1"/>
</dbReference>
<dbReference type="AlphaFoldDB" id="A0A1Y2K4X1"/>
<dbReference type="PANTHER" id="PTHR23416">
    <property type="entry name" value="SIALIC ACID SYNTHASE-RELATED"/>
    <property type="match status" value="1"/>
</dbReference>
<evidence type="ECO:0000313" key="4">
    <source>
        <dbReference type="EMBL" id="OSM02164.1"/>
    </source>
</evidence>
<reference evidence="4 5" key="1">
    <citation type="journal article" date="2016" name="BMC Genomics">
        <title>Combined genomic and structural analyses of a cultured magnetotactic bacterium reveals its niche adaptation to a dynamic environment.</title>
        <authorList>
            <person name="Araujo A.C."/>
            <person name="Morillo V."/>
            <person name="Cypriano J."/>
            <person name="Teixeira L.C."/>
            <person name="Leao P."/>
            <person name="Lyra S."/>
            <person name="Almeida L.G."/>
            <person name="Bazylinski D.A."/>
            <person name="Vasconcellos A.T."/>
            <person name="Abreu F."/>
            <person name="Lins U."/>
        </authorList>
    </citation>
    <scope>NUCLEOTIDE SEQUENCE [LARGE SCALE GENOMIC DNA]</scope>
    <source>
        <strain evidence="4 5">IT-1</strain>
    </source>
</reference>
<gene>
    <name evidence="4" type="primary">capG</name>
    <name evidence="4" type="ORF">MAIT1_02264</name>
</gene>
<accession>A0A1Y2K4X1</accession>
<keyword evidence="2" id="KW-0677">Repeat</keyword>
<evidence type="ECO:0000256" key="1">
    <source>
        <dbReference type="ARBA" id="ARBA00022679"/>
    </source>
</evidence>
<name>A0A1Y2K4X1_9PROT</name>
<comment type="caution">
    <text evidence="4">The sequence shown here is derived from an EMBL/GenBank/DDBJ whole genome shotgun (WGS) entry which is preliminary data.</text>
</comment>
<evidence type="ECO:0000256" key="2">
    <source>
        <dbReference type="ARBA" id="ARBA00022737"/>
    </source>
</evidence>
<proteinExistence type="predicted"/>
<dbReference type="STRING" id="1434232.MAIT1_02264"/>
<dbReference type="InterPro" id="IPR051159">
    <property type="entry name" value="Hexapeptide_acetyltransf"/>
</dbReference>
<dbReference type="InterPro" id="IPR011004">
    <property type="entry name" value="Trimer_LpxA-like_sf"/>
</dbReference>
<keyword evidence="1" id="KW-0808">Transferase</keyword>
<dbReference type="EMBL" id="LVJN01000020">
    <property type="protein sequence ID" value="OSM02164.1"/>
    <property type="molecule type" value="Genomic_DNA"/>
</dbReference>
<dbReference type="SUPFAM" id="SSF51161">
    <property type="entry name" value="Trimeric LpxA-like enzymes"/>
    <property type="match status" value="1"/>
</dbReference>
<evidence type="ECO:0000313" key="5">
    <source>
        <dbReference type="Proteomes" id="UP000194003"/>
    </source>
</evidence>
<dbReference type="Proteomes" id="UP000194003">
    <property type="component" value="Unassembled WGS sequence"/>
</dbReference>
<keyword evidence="5" id="KW-1185">Reference proteome</keyword>
<keyword evidence="3" id="KW-0012">Acyltransferase</keyword>
<protein>
    <submittedName>
        <fullName evidence="4">Uncharacterized protein</fullName>
    </submittedName>
</protein>
<evidence type="ECO:0000256" key="3">
    <source>
        <dbReference type="ARBA" id="ARBA00023315"/>
    </source>
</evidence>
<dbReference type="Pfam" id="PF00132">
    <property type="entry name" value="Hexapep"/>
    <property type="match status" value="1"/>
</dbReference>
<sequence>MLLDNRAPALITIGADVWLTTGCVILTHGMCSALQRERFGMTESNAPVTLERGVFLGCGTIILPGVTIGEGSYIGAGSVVSTDIPPGVVAAGNPARVIRPLDKQEH</sequence>
<dbReference type="InterPro" id="IPR001451">
    <property type="entry name" value="Hexapep"/>
</dbReference>
<dbReference type="Gene3D" id="2.160.10.10">
    <property type="entry name" value="Hexapeptide repeat proteins"/>
    <property type="match status" value="1"/>
</dbReference>
<organism evidence="4 5">
    <name type="scientific">Magnetofaba australis IT-1</name>
    <dbReference type="NCBI Taxonomy" id="1434232"/>
    <lineage>
        <taxon>Bacteria</taxon>
        <taxon>Pseudomonadati</taxon>
        <taxon>Pseudomonadota</taxon>
        <taxon>Magnetococcia</taxon>
        <taxon>Magnetococcales</taxon>
        <taxon>Magnetococcaceae</taxon>
        <taxon>Magnetofaba</taxon>
    </lineage>
</organism>
<dbReference type="InterPro" id="IPR018357">
    <property type="entry name" value="Hexapep_transf_CS"/>
</dbReference>
<dbReference type="GO" id="GO:0016746">
    <property type="term" value="F:acyltransferase activity"/>
    <property type="evidence" value="ECO:0007669"/>
    <property type="project" value="UniProtKB-KW"/>
</dbReference>